<dbReference type="Gene3D" id="2.60.40.420">
    <property type="entry name" value="Cupredoxins - blue copper proteins"/>
    <property type="match status" value="2"/>
</dbReference>
<accession>A0A6J4RGI7</accession>
<dbReference type="AlphaFoldDB" id="A0A6J4RGI7"/>
<dbReference type="EMBL" id="CADCVL010000153">
    <property type="protein sequence ID" value="CAA9473295.1"/>
    <property type="molecule type" value="Genomic_DNA"/>
</dbReference>
<dbReference type="InterPro" id="IPR008972">
    <property type="entry name" value="Cupredoxin"/>
</dbReference>
<keyword evidence="1" id="KW-0732">Signal</keyword>
<evidence type="ECO:0008006" key="3">
    <source>
        <dbReference type="Google" id="ProtNLM"/>
    </source>
</evidence>
<dbReference type="PANTHER" id="PTHR36507">
    <property type="entry name" value="BLL1555 PROTEIN"/>
    <property type="match status" value="1"/>
</dbReference>
<feature type="chain" id="PRO_5026770247" description="Blue (type 1) copper domain-containing protein" evidence="1">
    <location>
        <begin position="33"/>
        <end position="378"/>
    </location>
</feature>
<evidence type="ECO:0000313" key="2">
    <source>
        <dbReference type="EMBL" id="CAA9473295.1"/>
    </source>
</evidence>
<reference evidence="2" key="1">
    <citation type="submission" date="2020-02" db="EMBL/GenBank/DDBJ databases">
        <authorList>
            <person name="Meier V. D."/>
        </authorList>
    </citation>
    <scope>NUCLEOTIDE SEQUENCE</scope>
    <source>
        <strain evidence="2">AVDCRST_MAG65</strain>
    </source>
</reference>
<gene>
    <name evidence="2" type="ORF">AVDCRST_MAG65-922</name>
</gene>
<dbReference type="PANTHER" id="PTHR36507:SF1">
    <property type="entry name" value="BLL1555 PROTEIN"/>
    <property type="match status" value="1"/>
</dbReference>
<evidence type="ECO:0000256" key="1">
    <source>
        <dbReference type="SAM" id="SignalP"/>
    </source>
</evidence>
<proteinExistence type="predicted"/>
<protein>
    <recommendedName>
        <fullName evidence="3">Blue (type 1) copper domain-containing protein</fullName>
    </recommendedName>
</protein>
<sequence>MQRNMRASRTQGVAAVATGILAVMSFPGVAGAATKKVEAGPFDAAARKAYAAVGGDANAFFRRTVTIRRGDSVAWDVNGFHTVTFVPRGDLVPGFEVADDSAQVSGALDAAGAPFWFNGRPRLIFNPLAAGRQGGTRFRADTLHNSGLPAEQGTPEPYRLRFNRRGTFRYVCLVHPGMAGAVRVRDRRASVPSARADRRQAKREQRTLLRRVRRLSTGVGTSGLRNAIQAGNDLRDGSTVFKYFPANLRIKTNTTVRLQMPRRTTEAHTFTFGPINGRDAYVDRIAATLVAPAPDGGDGPPTLVLNPLAGYPSEDPASGVPTITPTTHGNGFYNSGLLKRDPGSPSPSAVRVRFGAAGTYDYLCALHPWMRGKVTVSD</sequence>
<dbReference type="InterPro" id="IPR052721">
    <property type="entry name" value="ET_Amicyanin"/>
</dbReference>
<dbReference type="SUPFAM" id="SSF49503">
    <property type="entry name" value="Cupredoxins"/>
    <property type="match status" value="2"/>
</dbReference>
<name>A0A6J4RGI7_9ACTN</name>
<organism evidence="2">
    <name type="scientific">uncultured Solirubrobacteraceae bacterium</name>
    <dbReference type="NCBI Taxonomy" id="1162706"/>
    <lineage>
        <taxon>Bacteria</taxon>
        <taxon>Bacillati</taxon>
        <taxon>Actinomycetota</taxon>
        <taxon>Thermoleophilia</taxon>
        <taxon>Solirubrobacterales</taxon>
        <taxon>Solirubrobacteraceae</taxon>
        <taxon>environmental samples</taxon>
    </lineage>
</organism>
<feature type="signal peptide" evidence="1">
    <location>
        <begin position="1"/>
        <end position="32"/>
    </location>
</feature>